<proteinExistence type="predicted"/>
<keyword evidence="2" id="KW-1185">Reference proteome</keyword>
<name>A0A6S7DBX3_9BURK</name>
<evidence type="ECO:0000313" key="2">
    <source>
        <dbReference type="Proteomes" id="UP000494115"/>
    </source>
</evidence>
<protein>
    <submittedName>
        <fullName evidence="1">Uncharacterized protein</fullName>
    </submittedName>
</protein>
<sequence length="54" mass="5796">MAGVGYAMKWGGVSLSYRFLAFYGSSDQLVQTLRLNGPALSATDKRWARLGGIG</sequence>
<organism evidence="1 2">
    <name type="scientific">Pararobbsia alpina</name>
    <dbReference type="NCBI Taxonomy" id="621374"/>
    <lineage>
        <taxon>Bacteria</taxon>
        <taxon>Pseudomonadati</taxon>
        <taxon>Pseudomonadota</taxon>
        <taxon>Betaproteobacteria</taxon>
        <taxon>Burkholderiales</taxon>
        <taxon>Burkholderiaceae</taxon>
        <taxon>Pararobbsia</taxon>
    </lineage>
</organism>
<evidence type="ECO:0000313" key="1">
    <source>
        <dbReference type="EMBL" id="CAB3801267.1"/>
    </source>
</evidence>
<gene>
    <name evidence="1" type="ORF">LMG28138_04984</name>
</gene>
<dbReference type="EMBL" id="CADIKM010000041">
    <property type="protein sequence ID" value="CAB3801267.1"/>
    <property type="molecule type" value="Genomic_DNA"/>
</dbReference>
<dbReference type="Proteomes" id="UP000494115">
    <property type="component" value="Unassembled WGS sequence"/>
</dbReference>
<reference evidence="1 2" key="1">
    <citation type="submission" date="2020-04" db="EMBL/GenBank/DDBJ databases">
        <authorList>
            <person name="De Canck E."/>
        </authorList>
    </citation>
    <scope>NUCLEOTIDE SEQUENCE [LARGE SCALE GENOMIC DNA]</scope>
    <source>
        <strain evidence="1 2">LMG 28138</strain>
    </source>
</reference>
<accession>A0A6S7DBX3</accession>
<dbReference type="AlphaFoldDB" id="A0A6S7DBX3"/>